<reference evidence="3 4" key="1">
    <citation type="submission" date="2024-03" db="EMBL/GenBank/DDBJ databases">
        <title>A high-quality draft genome sequence of Diaporthe vaccinii, a causative agent of upright dieback and viscid rot disease in cranberry plants.</title>
        <authorList>
            <person name="Sarrasin M."/>
            <person name="Lang B.F."/>
            <person name="Burger G."/>
        </authorList>
    </citation>
    <scope>NUCLEOTIDE SEQUENCE [LARGE SCALE GENOMIC DNA]</scope>
    <source>
        <strain evidence="3 4">IS7</strain>
    </source>
</reference>
<dbReference type="EMBL" id="JBAWTH010000168">
    <property type="protein sequence ID" value="KAL2274011.1"/>
    <property type="molecule type" value="Genomic_DNA"/>
</dbReference>
<accession>A0ABR4DVM6</accession>
<keyword evidence="4" id="KW-1185">Reference proteome</keyword>
<feature type="domain" description="Nucleolar 27S pre-rRNA processing Urb2/Npa2 C-terminal" evidence="2">
    <location>
        <begin position="1151"/>
        <end position="1370"/>
    </location>
</feature>
<proteinExistence type="predicted"/>
<evidence type="ECO:0000313" key="3">
    <source>
        <dbReference type="EMBL" id="KAL2274011.1"/>
    </source>
</evidence>
<dbReference type="Pfam" id="PF10441">
    <property type="entry name" value="Urb2"/>
    <property type="match status" value="1"/>
</dbReference>
<dbReference type="InterPro" id="IPR018849">
    <property type="entry name" value="Urb2/Npa2_C"/>
</dbReference>
<evidence type="ECO:0000313" key="4">
    <source>
        <dbReference type="Proteomes" id="UP001600888"/>
    </source>
</evidence>
<dbReference type="SUPFAM" id="SSF48371">
    <property type="entry name" value="ARM repeat"/>
    <property type="match status" value="1"/>
</dbReference>
<dbReference type="PANTHER" id="PTHR15682">
    <property type="entry name" value="UNHEALTHY RIBOSOME BIOGENESIS PROTEIN 2 HOMOLOG"/>
    <property type="match status" value="1"/>
</dbReference>
<feature type="region of interest" description="Disordered" evidence="1">
    <location>
        <begin position="116"/>
        <end position="148"/>
    </location>
</feature>
<gene>
    <name evidence="3" type="ORF">FJTKL_03725</name>
</gene>
<feature type="compositionally biased region" description="Polar residues" evidence="1">
    <location>
        <begin position="116"/>
        <end position="128"/>
    </location>
</feature>
<organism evidence="3 4">
    <name type="scientific">Diaporthe vaccinii</name>
    <dbReference type="NCBI Taxonomy" id="105482"/>
    <lineage>
        <taxon>Eukaryota</taxon>
        <taxon>Fungi</taxon>
        <taxon>Dikarya</taxon>
        <taxon>Ascomycota</taxon>
        <taxon>Pezizomycotina</taxon>
        <taxon>Sordariomycetes</taxon>
        <taxon>Sordariomycetidae</taxon>
        <taxon>Diaporthales</taxon>
        <taxon>Diaporthaceae</taxon>
        <taxon>Diaporthe</taxon>
        <taxon>Diaporthe eres species complex</taxon>
    </lineage>
</organism>
<name>A0ABR4DVM6_9PEZI</name>
<dbReference type="PANTHER" id="PTHR15682:SF2">
    <property type="entry name" value="UNHEALTHY RIBOSOME BIOGENESIS PROTEIN 2 HOMOLOG"/>
    <property type="match status" value="1"/>
</dbReference>
<sequence length="1371" mass="152179">MASETKIPAQSPDTLIKASRILDQSSAESVPDTLSNLWHLLSGSQAGTYYAAEQLILRWLLKNMNGSSASAEQFRRYPMAWSVVACVFTRIPLFALPKSLADRRFVPILEQTLKELSNPQNEDATSSDVEMADGSSSPPKGNSKKRKRSPEIKFDLACLRTSYGCLRTADCLFVALEKLLARLKEAPVDAPSNVRMGAEHVKSLFSSPAKEAVEILRPILSICGHALNEQESESAENRSSWITIFSRLWDLHLQSSSDAVDVAVSLYPTGFVILAKMDRSKDLVVDPRVKASWRQALRRFFIKNMILPARAAFLNRRDMGIIQEAVNMTSSLPTASSPVLFSLAISPSGTADDASGRKDREDWTQKVFEIIEEAMRTAETTKRNDAMKIVLDTALQSKASISLGSLRDVCRQYTTESGAIDLSLVPRVADIDVDVFMISAEGQSLLDDIIGQITNMHNAELDASTWTDLVTFIVSLAEGSAKARNLPWFIRKWTEVLSDSFAKDEDFTSVKGIWSSQQIVQAVADLLQPSINTSQLTTLLEWLEGREESCKKGSLLVVIDTLTRGVTDEEFVDSVGTRLLDLASKVKLKHLDGSMRARWWRIVDRTVSQSESETVSALWKKVESDLKKVLKKEDLADPAALAAFRCCTAFWLANYPKAAVESETSAMAWTFLKRLLKDEQKVASADNSRLPFYDSRRLVDIAAYSDFGSEFLAGLLAYVDRADPSNSSVRSLLLNEASLRNHKYLAALVSHAMTTLAREAGDKSKHTKPQANTAIRILLDLPSGTLNREQREKIVPSLLQLANLRAADADSETPRSLVSLMIKIMEKPTFYDRMEFADLVTLGQTIETGIKSSRASGLATEDAYTLLKLFEALASLTLKQMTSYWEERDRNYLSEACRLGSGWPVKATKDEVHRYILLRALVSALETSQAKQQAQTVVDPSQVKEKLSVMLANALVSSDLYDPRDDTSPLGQSFSTGFSCVLIEQLDVLEPAAVRDSLLPSKGKLEHLSDELCSKGFKSGWRLKELLFKSFGEDVEDPLHICDDVAIWRPHADNSVPLPLLAGQYDITQYVDVVLMHMGDEARASHARAMGQKLRDGRDITGNIIAIHRLLHAENKSSLGPFAGLVDWTEVQHVLTIRLPKARDWAEFSAIAKTVEMVMEKKPMKQWNIEVTLSTVTTICSTGPMMREDAHAFEKAYPWLCSLVEVIIKRHRHRLEGHFHLLITALQSLLRLLIIPWPTTIATTTTSTTSLSDQQAQAARFSSLLTLTCEPSVASVTRGQAPGALDSAPDAAKKSAAQHMYLVLVLYVKLQLERPVPRAVRAALDPGVYSVLDITTPEGRRVINEAVDASGRAIFREMYKQYARFGKWNGV</sequence>
<comment type="caution">
    <text evidence="3">The sequence shown here is derived from an EMBL/GenBank/DDBJ whole genome shotgun (WGS) entry which is preliminary data.</text>
</comment>
<dbReference type="Proteomes" id="UP001600888">
    <property type="component" value="Unassembled WGS sequence"/>
</dbReference>
<protein>
    <recommendedName>
        <fullName evidence="2">Nucleolar 27S pre-rRNA processing Urb2/Npa2 C-terminal domain-containing protein</fullName>
    </recommendedName>
</protein>
<evidence type="ECO:0000259" key="2">
    <source>
        <dbReference type="Pfam" id="PF10441"/>
    </source>
</evidence>
<evidence type="ECO:0000256" key="1">
    <source>
        <dbReference type="SAM" id="MobiDB-lite"/>
    </source>
</evidence>
<dbReference type="InterPro" id="IPR016024">
    <property type="entry name" value="ARM-type_fold"/>
</dbReference>
<dbReference type="InterPro" id="IPR052609">
    <property type="entry name" value="Ribosome_Biogenesis_Reg"/>
</dbReference>